<evidence type="ECO:0000256" key="2">
    <source>
        <dbReference type="ARBA" id="ARBA00003968"/>
    </source>
</evidence>
<dbReference type="InterPro" id="IPR000836">
    <property type="entry name" value="PRTase_dom"/>
</dbReference>
<keyword evidence="11 12" id="KW-0660">Purine salvage</keyword>
<dbReference type="GO" id="GO:0044209">
    <property type="term" value="P:AMP salvage"/>
    <property type="evidence" value="ECO:0007669"/>
    <property type="project" value="UniProtKB-UniRule"/>
</dbReference>
<dbReference type="FunFam" id="3.40.50.2020:FF:000004">
    <property type="entry name" value="Adenine phosphoribosyltransferase"/>
    <property type="match status" value="1"/>
</dbReference>
<organism evidence="14 15">
    <name type="scientific">Sulfuriroseicoccus oceanibius</name>
    <dbReference type="NCBI Taxonomy" id="2707525"/>
    <lineage>
        <taxon>Bacteria</taxon>
        <taxon>Pseudomonadati</taxon>
        <taxon>Verrucomicrobiota</taxon>
        <taxon>Verrucomicrobiia</taxon>
        <taxon>Verrucomicrobiales</taxon>
        <taxon>Verrucomicrobiaceae</taxon>
        <taxon>Sulfuriroseicoccus</taxon>
    </lineage>
</organism>
<gene>
    <name evidence="12" type="primary">apt</name>
    <name evidence="14" type="ORF">G3M56_010630</name>
</gene>
<comment type="pathway">
    <text evidence="4 12">Purine metabolism; AMP biosynthesis via salvage pathway; AMP from adenine: step 1/1.</text>
</comment>
<dbReference type="PANTHER" id="PTHR32315">
    <property type="entry name" value="ADENINE PHOSPHORIBOSYLTRANSFERASE"/>
    <property type="match status" value="1"/>
</dbReference>
<dbReference type="Pfam" id="PF00156">
    <property type="entry name" value="Pribosyltran"/>
    <property type="match status" value="1"/>
</dbReference>
<evidence type="ECO:0000256" key="12">
    <source>
        <dbReference type="HAMAP-Rule" id="MF_00004"/>
    </source>
</evidence>
<dbReference type="EC" id="2.4.2.7" evidence="7 12"/>
<dbReference type="GO" id="GO:0002055">
    <property type="term" value="F:adenine binding"/>
    <property type="evidence" value="ECO:0007669"/>
    <property type="project" value="TreeGrafter"/>
</dbReference>
<reference evidence="14 15" key="1">
    <citation type="submission" date="2020-12" db="EMBL/GenBank/DDBJ databases">
        <title>Sulforoseuscoccus oceanibium gen. nov., sp. nov., a representative of the phylum Verrucomicrobia with special cytoplasmic membrane, and proposal of Sulforoseuscoccusaceae fam. nov.</title>
        <authorList>
            <person name="Xi F."/>
        </authorList>
    </citation>
    <scope>NUCLEOTIDE SEQUENCE [LARGE SCALE GENOMIC DNA]</scope>
    <source>
        <strain evidence="14 15">T37</strain>
    </source>
</reference>
<dbReference type="GO" id="GO:0003999">
    <property type="term" value="F:adenine phosphoribosyltransferase activity"/>
    <property type="evidence" value="ECO:0007669"/>
    <property type="project" value="UniProtKB-UniRule"/>
</dbReference>
<name>A0A6B3LAU1_9BACT</name>
<dbReference type="GO" id="GO:0006166">
    <property type="term" value="P:purine ribonucleoside salvage"/>
    <property type="evidence" value="ECO:0007669"/>
    <property type="project" value="UniProtKB-UniRule"/>
</dbReference>
<comment type="similarity">
    <text evidence="5 12">Belongs to the purine/pyrimidine phosphoribosyltransferase family.</text>
</comment>
<dbReference type="InterPro" id="IPR050054">
    <property type="entry name" value="UPRTase/APRTase"/>
</dbReference>
<dbReference type="Proteomes" id="UP000475117">
    <property type="component" value="Chromosome"/>
</dbReference>
<evidence type="ECO:0000313" key="15">
    <source>
        <dbReference type="Proteomes" id="UP000475117"/>
    </source>
</evidence>
<dbReference type="NCBIfam" id="TIGR01090">
    <property type="entry name" value="apt"/>
    <property type="match status" value="1"/>
</dbReference>
<comment type="subcellular location">
    <subcellularLocation>
        <location evidence="3 12">Cytoplasm</location>
    </subcellularLocation>
</comment>
<dbReference type="GO" id="GO:0016208">
    <property type="term" value="F:AMP binding"/>
    <property type="evidence" value="ECO:0007669"/>
    <property type="project" value="TreeGrafter"/>
</dbReference>
<dbReference type="CDD" id="cd06223">
    <property type="entry name" value="PRTases_typeI"/>
    <property type="match status" value="1"/>
</dbReference>
<evidence type="ECO:0000256" key="11">
    <source>
        <dbReference type="ARBA" id="ARBA00022726"/>
    </source>
</evidence>
<dbReference type="GO" id="GO:0005737">
    <property type="term" value="C:cytoplasm"/>
    <property type="evidence" value="ECO:0007669"/>
    <property type="project" value="UniProtKB-SubCell"/>
</dbReference>
<comment type="catalytic activity">
    <reaction evidence="1 12">
        <text>AMP + diphosphate = 5-phospho-alpha-D-ribose 1-diphosphate + adenine</text>
        <dbReference type="Rhea" id="RHEA:16609"/>
        <dbReference type="ChEBI" id="CHEBI:16708"/>
        <dbReference type="ChEBI" id="CHEBI:33019"/>
        <dbReference type="ChEBI" id="CHEBI:58017"/>
        <dbReference type="ChEBI" id="CHEBI:456215"/>
        <dbReference type="EC" id="2.4.2.7"/>
    </reaction>
</comment>
<feature type="domain" description="Phosphoribosyltransferase" evidence="13">
    <location>
        <begin position="42"/>
        <end position="156"/>
    </location>
</feature>
<protein>
    <recommendedName>
        <fullName evidence="7 12">Adenine phosphoribosyltransferase</fullName>
        <shortName evidence="12">APRT</shortName>
        <ecNumber evidence="7 12">2.4.2.7</ecNumber>
    </recommendedName>
</protein>
<sequence length="178" mass="19013">MTHSTPELAALSAAIRDVPDFPKPGILFKDITPILNDGALFQQTIDTLTAAAANHMPNKIVGIDARGFIFGAAVADRLGVGFVPMRKKGKLPWQTLSQSYALEYGEAILEVHEDAILPGERVVIVDDLLATGGTAAAAAQLISQLNADLASFIFLIELEALQGRDLLGETTITSLLRY</sequence>
<evidence type="ECO:0000259" key="13">
    <source>
        <dbReference type="Pfam" id="PF00156"/>
    </source>
</evidence>
<comment type="subunit">
    <text evidence="6 12">Homodimer.</text>
</comment>
<dbReference type="KEGG" id="soa:G3M56_010630"/>
<keyword evidence="10 12" id="KW-0808">Transferase</keyword>
<proteinExistence type="inferred from homology"/>
<dbReference type="NCBIfam" id="NF002634">
    <property type="entry name" value="PRK02304.1-3"/>
    <property type="match status" value="1"/>
</dbReference>
<dbReference type="UniPathway" id="UPA00588">
    <property type="reaction ID" value="UER00646"/>
</dbReference>
<dbReference type="AlphaFoldDB" id="A0A6B3LAU1"/>
<keyword evidence="8 12" id="KW-0963">Cytoplasm</keyword>
<dbReference type="RefSeq" id="WP_164362152.1">
    <property type="nucleotide sequence ID" value="NZ_CP066776.1"/>
</dbReference>
<evidence type="ECO:0000256" key="1">
    <source>
        <dbReference type="ARBA" id="ARBA00000868"/>
    </source>
</evidence>
<dbReference type="HAMAP" id="MF_00004">
    <property type="entry name" value="Aden_phosphoribosyltr"/>
    <property type="match status" value="1"/>
</dbReference>
<keyword evidence="15" id="KW-1185">Reference proteome</keyword>
<evidence type="ECO:0000313" key="14">
    <source>
        <dbReference type="EMBL" id="QQL44337.1"/>
    </source>
</evidence>
<evidence type="ECO:0000256" key="8">
    <source>
        <dbReference type="ARBA" id="ARBA00022490"/>
    </source>
</evidence>
<evidence type="ECO:0000256" key="4">
    <source>
        <dbReference type="ARBA" id="ARBA00004659"/>
    </source>
</evidence>
<evidence type="ECO:0000256" key="5">
    <source>
        <dbReference type="ARBA" id="ARBA00008391"/>
    </source>
</evidence>
<dbReference type="Gene3D" id="3.40.50.2020">
    <property type="match status" value="1"/>
</dbReference>
<keyword evidence="9 12" id="KW-0328">Glycosyltransferase</keyword>
<evidence type="ECO:0000256" key="7">
    <source>
        <dbReference type="ARBA" id="ARBA00011893"/>
    </source>
</evidence>
<evidence type="ECO:0000256" key="3">
    <source>
        <dbReference type="ARBA" id="ARBA00004496"/>
    </source>
</evidence>
<dbReference type="GO" id="GO:0006168">
    <property type="term" value="P:adenine salvage"/>
    <property type="evidence" value="ECO:0007669"/>
    <property type="project" value="InterPro"/>
</dbReference>
<dbReference type="PANTHER" id="PTHR32315:SF3">
    <property type="entry name" value="ADENINE PHOSPHORIBOSYLTRANSFERASE"/>
    <property type="match status" value="1"/>
</dbReference>
<dbReference type="EMBL" id="CP066776">
    <property type="protein sequence ID" value="QQL44337.1"/>
    <property type="molecule type" value="Genomic_DNA"/>
</dbReference>
<dbReference type="SUPFAM" id="SSF53271">
    <property type="entry name" value="PRTase-like"/>
    <property type="match status" value="1"/>
</dbReference>
<dbReference type="NCBIfam" id="NF002636">
    <property type="entry name" value="PRK02304.1-5"/>
    <property type="match status" value="1"/>
</dbReference>
<comment type="function">
    <text evidence="2 12">Catalyzes a salvage reaction resulting in the formation of AMP, that is energically less costly than de novo synthesis.</text>
</comment>
<evidence type="ECO:0000256" key="6">
    <source>
        <dbReference type="ARBA" id="ARBA00011738"/>
    </source>
</evidence>
<accession>A0A6B3LAU1</accession>
<evidence type="ECO:0000256" key="9">
    <source>
        <dbReference type="ARBA" id="ARBA00022676"/>
    </source>
</evidence>
<dbReference type="InterPro" id="IPR029057">
    <property type="entry name" value="PRTase-like"/>
</dbReference>
<dbReference type="InterPro" id="IPR005764">
    <property type="entry name" value="Ade_phspho_trans"/>
</dbReference>
<evidence type="ECO:0000256" key="10">
    <source>
        <dbReference type="ARBA" id="ARBA00022679"/>
    </source>
</evidence>